<dbReference type="RefSeq" id="WP_340346765.1">
    <property type="nucleotide sequence ID" value="NZ_JBBKZT010000020.1"/>
</dbReference>
<dbReference type="InterPro" id="IPR050259">
    <property type="entry name" value="SDR"/>
</dbReference>
<comment type="similarity">
    <text evidence="1">Belongs to the short-chain dehydrogenases/reductases (SDR) family.</text>
</comment>
<evidence type="ECO:0000256" key="1">
    <source>
        <dbReference type="ARBA" id="ARBA00006484"/>
    </source>
</evidence>
<dbReference type="PANTHER" id="PTHR42879:SF2">
    <property type="entry name" value="3-OXOACYL-[ACYL-CARRIER-PROTEIN] REDUCTASE FABG"/>
    <property type="match status" value="1"/>
</dbReference>
<dbReference type="SUPFAM" id="SSF51735">
    <property type="entry name" value="NAD(P)-binding Rossmann-fold domains"/>
    <property type="match status" value="1"/>
</dbReference>
<evidence type="ECO:0000313" key="2">
    <source>
        <dbReference type="EMBL" id="MEJ8851219.1"/>
    </source>
</evidence>
<dbReference type="PRINTS" id="PR00080">
    <property type="entry name" value="SDRFAMILY"/>
</dbReference>
<dbReference type="InterPro" id="IPR036291">
    <property type="entry name" value="NAD(P)-bd_dom_sf"/>
</dbReference>
<gene>
    <name evidence="2" type="ORF">WKW82_31600</name>
</gene>
<dbReference type="InterPro" id="IPR002347">
    <property type="entry name" value="SDR_fam"/>
</dbReference>
<protein>
    <submittedName>
        <fullName evidence="2">SDR family NAD(P)-dependent oxidoreductase</fullName>
    </submittedName>
</protein>
<dbReference type="Pfam" id="PF13561">
    <property type="entry name" value="adh_short_C2"/>
    <property type="match status" value="1"/>
</dbReference>
<dbReference type="PANTHER" id="PTHR42879">
    <property type="entry name" value="3-OXOACYL-(ACYL-CARRIER-PROTEIN) REDUCTASE"/>
    <property type="match status" value="1"/>
</dbReference>
<comment type="caution">
    <text evidence="2">The sequence shown here is derived from an EMBL/GenBank/DDBJ whole genome shotgun (WGS) entry which is preliminary data.</text>
</comment>
<keyword evidence="3" id="KW-1185">Reference proteome</keyword>
<sequence>MSHIPRRLEGKRTIITAAASGMGKAGCELFAQHGARIAAIDRDETALASVVAAIEASGGQACGFVADLSDAKATVDVINAAQQWLDGVDVLWNHAGMPAPADIDDLDLARYRLSSELNLTSAVLVSGEVIRTMRKQRSGSIVFTSSTSGLVGSALSPLYSALKAGVVGLTKGLAVRYAAEGIRVNTICPGPVATPMLYNDFMKVDPRFSKEDNEQRVLSAVPMGRVGQPLEVAHAALWLASDDASFVTGAALPIDGGLTAR</sequence>
<proteinExistence type="inferred from homology"/>
<reference evidence="2 3" key="1">
    <citation type="submission" date="2024-03" db="EMBL/GenBank/DDBJ databases">
        <title>Novel species of the genus Variovorax.</title>
        <authorList>
            <person name="Liu Q."/>
            <person name="Xin Y.-H."/>
        </authorList>
    </citation>
    <scope>NUCLEOTIDE SEQUENCE [LARGE SCALE GENOMIC DNA]</scope>
    <source>
        <strain evidence="2 3">KACC 18900</strain>
    </source>
</reference>
<organism evidence="2 3">
    <name type="scientific">Variovorax rhizosphaerae</name>
    <dbReference type="NCBI Taxonomy" id="1836200"/>
    <lineage>
        <taxon>Bacteria</taxon>
        <taxon>Pseudomonadati</taxon>
        <taxon>Pseudomonadota</taxon>
        <taxon>Betaproteobacteria</taxon>
        <taxon>Burkholderiales</taxon>
        <taxon>Comamonadaceae</taxon>
        <taxon>Variovorax</taxon>
    </lineage>
</organism>
<dbReference type="EMBL" id="JBBKZT010000020">
    <property type="protein sequence ID" value="MEJ8851219.1"/>
    <property type="molecule type" value="Genomic_DNA"/>
</dbReference>
<dbReference type="PRINTS" id="PR00081">
    <property type="entry name" value="GDHRDH"/>
</dbReference>
<accession>A0ABU8WV05</accession>
<dbReference type="Proteomes" id="UP001385892">
    <property type="component" value="Unassembled WGS sequence"/>
</dbReference>
<dbReference type="Gene3D" id="3.40.50.720">
    <property type="entry name" value="NAD(P)-binding Rossmann-like Domain"/>
    <property type="match status" value="1"/>
</dbReference>
<evidence type="ECO:0000313" key="3">
    <source>
        <dbReference type="Proteomes" id="UP001385892"/>
    </source>
</evidence>
<name>A0ABU8WV05_9BURK</name>